<accession>A0A9P3H1U0</accession>
<sequence length="405" mass="45829">MLEKAAVPYVVLERSTMARMPLEGGGVIIVTPQIQPLLKQLGLLEEVERVSKPIRRLEVFEADQPDPEPWMSGMFDSSFSKPRYGYDTRVISRPELYSILVDAVPASKVLLGKQISTVQQVESQATCECTDGSSYTGIVVGADGAYSAVRLDMYRQLKEQDLLPAQDRKPMQYRYQALVGMTRPLMTQESDMAFSQPRVVIYQGKSPFTFWSVPMTMNRMCWMLDRPIGEPRDCPDMEDLSYHPEVVQEMVQTYSNASLQTIFDATPDGTMLALPREEASFSTWSFGKIVLMGDACHKVIPYGGQSMVQAGYDAAALANIFYAQKLDPSRNIVAELAAYGARRQADVKDAVKYSHYWSELFFWQGWFGRLVRRIVLNHCPQFLLNVLGDRLSRDRPQVVFLPKIL</sequence>
<dbReference type="SUPFAM" id="SSF51905">
    <property type="entry name" value="FAD/NAD(P)-binding domain"/>
    <property type="match status" value="1"/>
</dbReference>
<dbReference type="GO" id="GO:0004497">
    <property type="term" value="F:monooxygenase activity"/>
    <property type="evidence" value="ECO:0007669"/>
    <property type="project" value="InterPro"/>
</dbReference>
<dbReference type="PANTHER" id="PTHR47356:SF2">
    <property type="entry name" value="FAD-BINDING DOMAIN-CONTAINING PROTEIN-RELATED"/>
    <property type="match status" value="1"/>
</dbReference>
<keyword evidence="7" id="KW-1185">Reference proteome</keyword>
<dbReference type="EMBL" id="BQFW01000001">
    <property type="protein sequence ID" value="GJJ68495.1"/>
    <property type="molecule type" value="Genomic_DNA"/>
</dbReference>
<dbReference type="InterPro" id="IPR036188">
    <property type="entry name" value="FAD/NAD-bd_sf"/>
</dbReference>
<dbReference type="InterPro" id="IPR050562">
    <property type="entry name" value="FAD_mOase_fung"/>
</dbReference>
<dbReference type="AlphaFoldDB" id="A0A9P3H1U0"/>
<reference evidence="6" key="1">
    <citation type="submission" date="2021-11" db="EMBL/GenBank/DDBJ databases">
        <authorList>
            <person name="Herlambang A."/>
            <person name="Guo Y."/>
            <person name="Takashima Y."/>
            <person name="Nishizawa T."/>
        </authorList>
    </citation>
    <scope>NUCLEOTIDE SEQUENCE</scope>
    <source>
        <strain evidence="6">E1425</strain>
    </source>
</reference>
<dbReference type="PANTHER" id="PTHR47356">
    <property type="entry name" value="FAD-DEPENDENT MONOOXYGENASE ASQG-RELATED"/>
    <property type="match status" value="1"/>
</dbReference>
<evidence type="ECO:0000313" key="6">
    <source>
        <dbReference type="EMBL" id="GJJ68495.1"/>
    </source>
</evidence>
<dbReference type="GO" id="GO:0071949">
    <property type="term" value="F:FAD binding"/>
    <property type="evidence" value="ECO:0007669"/>
    <property type="project" value="InterPro"/>
</dbReference>
<name>A0A9P3H1U0_9FUNG</name>
<evidence type="ECO:0000256" key="1">
    <source>
        <dbReference type="ARBA" id="ARBA00007992"/>
    </source>
</evidence>
<feature type="domain" description="FAD-binding" evidence="5">
    <location>
        <begin position="89"/>
        <end position="350"/>
    </location>
</feature>
<organism evidence="6 7">
    <name type="scientific">Entomortierella parvispora</name>
    <dbReference type="NCBI Taxonomy" id="205924"/>
    <lineage>
        <taxon>Eukaryota</taxon>
        <taxon>Fungi</taxon>
        <taxon>Fungi incertae sedis</taxon>
        <taxon>Mucoromycota</taxon>
        <taxon>Mortierellomycotina</taxon>
        <taxon>Mortierellomycetes</taxon>
        <taxon>Mortierellales</taxon>
        <taxon>Mortierellaceae</taxon>
        <taxon>Entomortierella</taxon>
    </lineage>
</organism>
<keyword evidence="3" id="KW-0274">FAD</keyword>
<comment type="caution">
    <text evidence="6">The sequence shown here is derived from an EMBL/GenBank/DDBJ whole genome shotgun (WGS) entry which is preliminary data.</text>
</comment>
<evidence type="ECO:0000256" key="3">
    <source>
        <dbReference type="ARBA" id="ARBA00022827"/>
    </source>
</evidence>
<gene>
    <name evidence="6" type="ORF">EMPS_00841</name>
</gene>
<proteinExistence type="inferred from homology"/>
<evidence type="ECO:0000256" key="2">
    <source>
        <dbReference type="ARBA" id="ARBA00022630"/>
    </source>
</evidence>
<dbReference type="PRINTS" id="PR00420">
    <property type="entry name" value="RNGMNOXGNASE"/>
</dbReference>
<dbReference type="Gene3D" id="3.50.50.60">
    <property type="entry name" value="FAD/NAD(P)-binding domain"/>
    <property type="match status" value="1"/>
</dbReference>
<dbReference type="InterPro" id="IPR002938">
    <property type="entry name" value="FAD-bd"/>
</dbReference>
<keyword evidence="2" id="KW-0285">Flavoprotein</keyword>
<reference evidence="6" key="2">
    <citation type="journal article" date="2022" name="Microbiol. Resour. Announc.">
        <title>Whole-Genome Sequence of Entomortierella parvispora E1425, a Mucoromycotan Fungus Associated with Burkholderiaceae-Related Endosymbiotic Bacteria.</title>
        <authorList>
            <person name="Herlambang A."/>
            <person name="Guo Y."/>
            <person name="Takashima Y."/>
            <person name="Narisawa K."/>
            <person name="Ohta H."/>
            <person name="Nishizawa T."/>
        </authorList>
    </citation>
    <scope>NUCLEOTIDE SEQUENCE</scope>
    <source>
        <strain evidence="6">E1425</strain>
    </source>
</reference>
<dbReference type="OrthoDB" id="655030at2759"/>
<protein>
    <recommendedName>
        <fullName evidence="5">FAD-binding domain-containing protein</fullName>
    </recommendedName>
</protein>
<evidence type="ECO:0000313" key="7">
    <source>
        <dbReference type="Proteomes" id="UP000827284"/>
    </source>
</evidence>
<evidence type="ECO:0000256" key="4">
    <source>
        <dbReference type="ARBA" id="ARBA00023002"/>
    </source>
</evidence>
<comment type="similarity">
    <text evidence="1">Belongs to the paxM FAD-dependent monooxygenase family.</text>
</comment>
<dbReference type="Proteomes" id="UP000827284">
    <property type="component" value="Unassembled WGS sequence"/>
</dbReference>
<dbReference type="Pfam" id="PF01494">
    <property type="entry name" value="FAD_binding_3"/>
    <property type="match status" value="1"/>
</dbReference>
<keyword evidence="4" id="KW-0560">Oxidoreductase</keyword>
<evidence type="ECO:0000259" key="5">
    <source>
        <dbReference type="Pfam" id="PF01494"/>
    </source>
</evidence>